<evidence type="ECO:0000313" key="11">
    <source>
        <dbReference type="Proteomes" id="UP000824071"/>
    </source>
</evidence>
<dbReference type="PANTHER" id="PTHR24221">
    <property type="entry name" value="ATP-BINDING CASSETTE SUB-FAMILY B"/>
    <property type="match status" value="1"/>
</dbReference>
<feature type="domain" description="ABC transporter" evidence="8">
    <location>
        <begin position="342"/>
        <end position="555"/>
    </location>
</feature>
<dbReference type="InterPro" id="IPR003593">
    <property type="entry name" value="AAA+_ATPase"/>
</dbReference>
<evidence type="ECO:0000259" key="9">
    <source>
        <dbReference type="PROSITE" id="PS50929"/>
    </source>
</evidence>
<dbReference type="Pfam" id="PF00664">
    <property type="entry name" value="ABC_membrane"/>
    <property type="match status" value="1"/>
</dbReference>
<gene>
    <name evidence="10" type="ORF">IAC53_07465</name>
</gene>
<dbReference type="AlphaFoldDB" id="A0A9D1IG67"/>
<evidence type="ECO:0000256" key="1">
    <source>
        <dbReference type="ARBA" id="ARBA00004651"/>
    </source>
</evidence>
<evidence type="ECO:0000256" key="3">
    <source>
        <dbReference type="ARBA" id="ARBA00022741"/>
    </source>
</evidence>
<name>A0A9D1IG67_9FIRM</name>
<evidence type="ECO:0000256" key="6">
    <source>
        <dbReference type="ARBA" id="ARBA00023136"/>
    </source>
</evidence>
<dbReference type="InterPro" id="IPR003439">
    <property type="entry name" value="ABC_transporter-like_ATP-bd"/>
</dbReference>
<dbReference type="PANTHER" id="PTHR24221:SF654">
    <property type="entry name" value="ATP-BINDING CASSETTE SUB-FAMILY B MEMBER 6"/>
    <property type="match status" value="1"/>
</dbReference>
<dbReference type="GO" id="GO:0016887">
    <property type="term" value="F:ATP hydrolysis activity"/>
    <property type="evidence" value="ECO:0007669"/>
    <property type="project" value="InterPro"/>
</dbReference>
<dbReference type="PROSITE" id="PS50929">
    <property type="entry name" value="ABC_TM1F"/>
    <property type="match status" value="1"/>
</dbReference>
<evidence type="ECO:0000256" key="2">
    <source>
        <dbReference type="ARBA" id="ARBA00022692"/>
    </source>
</evidence>
<keyword evidence="3" id="KW-0547">Nucleotide-binding</keyword>
<organism evidence="10 11">
    <name type="scientific">Candidatus Fimenecus excrementigallinarum</name>
    <dbReference type="NCBI Taxonomy" id="2840816"/>
    <lineage>
        <taxon>Bacteria</taxon>
        <taxon>Bacillati</taxon>
        <taxon>Bacillota</taxon>
        <taxon>Clostridia</taxon>
        <taxon>Candidatus Fimenecus</taxon>
    </lineage>
</organism>
<dbReference type="Proteomes" id="UP000824071">
    <property type="component" value="Unassembled WGS sequence"/>
</dbReference>
<keyword evidence="4 10" id="KW-0067">ATP-binding</keyword>
<feature type="transmembrane region" description="Helical" evidence="7">
    <location>
        <begin position="242"/>
        <end position="262"/>
    </location>
</feature>
<dbReference type="InterPro" id="IPR039421">
    <property type="entry name" value="Type_1_exporter"/>
</dbReference>
<evidence type="ECO:0000256" key="5">
    <source>
        <dbReference type="ARBA" id="ARBA00022989"/>
    </source>
</evidence>
<dbReference type="Gene3D" id="3.40.50.300">
    <property type="entry name" value="P-loop containing nucleotide triphosphate hydrolases"/>
    <property type="match status" value="1"/>
</dbReference>
<dbReference type="GO" id="GO:0140359">
    <property type="term" value="F:ABC-type transporter activity"/>
    <property type="evidence" value="ECO:0007669"/>
    <property type="project" value="InterPro"/>
</dbReference>
<keyword evidence="6 7" id="KW-0472">Membrane</keyword>
<dbReference type="GO" id="GO:0005886">
    <property type="term" value="C:plasma membrane"/>
    <property type="evidence" value="ECO:0007669"/>
    <property type="project" value="UniProtKB-SubCell"/>
</dbReference>
<feature type="transmembrane region" description="Helical" evidence="7">
    <location>
        <begin position="20"/>
        <end position="45"/>
    </location>
</feature>
<dbReference type="InterPro" id="IPR011527">
    <property type="entry name" value="ABC1_TM_dom"/>
</dbReference>
<feature type="transmembrane region" description="Helical" evidence="7">
    <location>
        <begin position="57"/>
        <end position="77"/>
    </location>
</feature>
<evidence type="ECO:0000259" key="8">
    <source>
        <dbReference type="PROSITE" id="PS50893"/>
    </source>
</evidence>
<dbReference type="Pfam" id="PF00005">
    <property type="entry name" value="ABC_tran"/>
    <property type="match status" value="1"/>
</dbReference>
<dbReference type="SUPFAM" id="SSF90123">
    <property type="entry name" value="ABC transporter transmembrane region"/>
    <property type="match status" value="1"/>
</dbReference>
<evidence type="ECO:0000313" key="10">
    <source>
        <dbReference type="EMBL" id="HIU36423.1"/>
    </source>
</evidence>
<dbReference type="GO" id="GO:0005524">
    <property type="term" value="F:ATP binding"/>
    <property type="evidence" value="ECO:0007669"/>
    <property type="project" value="UniProtKB-KW"/>
</dbReference>
<feature type="transmembrane region" description="Helical" evidence="7">
    <location>
        <begin position="142"/>
        <end position="175"/>
    </location>
</feature>
<keyword evidence="5 7" id="KW-1133">Transmembrane helix</keyword>
<keyword evidence="2 7" id="KW-0812">Transmembrane</keyword>
<dbReference type="InterPro" id="IPR036640">
    <property type="entry name" value="ABC1_TM_sf"/>
</dbReference>
<reference evidence="10" key="2">
    <citation type="journal article" date="2021" name="PeerJ">
        <title>Extensive microbial diversity within the chicken gut microbiome revealed by metagenomics and culture.</title>
        <authorList>
            <person name="Gilroy R."/>
            <person name="Ravi A."/>
            <person name="Getino M."/>
            <person name="Pursley I."/>
            <person name="Horton D.L."/>
            <person name="Alikhan N.F."/>
            <person name="Baker D."/>
            <person name="Gharbi K."/>
            <person name="Hall N."/>
            <person name="Watson M."/>
            <person name="Adriaenssens E.M."/>
            <person name="Foster-Nyarko E."/>
            <person name="Jarju S."/>
            <person name="Secka A."/>
            <person name="Antonio M."/>
            <person name="Oren A."/>
            <person name="Chaudhuri R.R."/>
            <person name="La Ragione R."/>
            <person name="Hildebrand F."/>
            <person name="Pallen M.J."/>
        </authorList>
    </citation>
    <scope>NUCLEOTIDE SEQUENCE</scope>
    <source>
        <strain evidence="10">ChiGjej1B1-19959</strain>
    </source>
</reference>
<dbReference type="EMBL" id="DVMW01000042">
    <property type="protein sequence ID" value="HIU36423.1"/>
    <property type="molecule type" value="Genomic_DNA"/>
</dbReference>
<dbReference type="PROSITE" id="PS50893">
    <property type="entry name" value="ABC_TRANSPORTER_2"/>
    <property type="match status" value="1"/>
</dbReference>
<comment type="subcellular location">
    <subcellularLocation>
        <location evidence="1">Cell membrane</location>
        <topology evidence="1">Multi-pass membrane protein</topology>
    </subcellularLocation>
</comment>
<dbReference type="Gene3D" id="1.20.1560.10">
    <property type="entry name" value="ABC transporter type 1, transmembrane domain"/>
    <property type="match status" value="1"/>
</dbReference>
<sequence>MKREDARNWILRNTAGHRGLIALSVLCSALDSVLAVALSLCAKYVVDAAVAADRAGLLHAGAVAAAVVLLHLGLRVWNRDLQVRVAGRLEMRMKNDAFSALLSSAYAAVSARHTGELMTRLTTDVTVVTDGVATLLPSVASMAARLLCAVFVIAALDFRFAAVLLAAGAVLLLCARLFRGKLKKLHRDVQESDGRLRAFLQEALENLLAVQAFGAYRQTNGEAEKRGRENYTAKLRRNRWSILANTGFSAVFSGGFLFALLWSGARLCAGSITFGTLTALLQLVNQVQVPLSGLSGVLPKYYAMLASAERLMELHALPPDALPEKTDGVPDTAALRAGFSALAVENVGFSYGRAPVLAGASLTVRRGEFAVVSGASGIGKSTLFKLLLGVLQPQSGAVTVRTDAGAYPASRATRGLFAYVPQGYLLFSGTVRENLLLGAPDASDADIARALEISCADDFLRALPEGLDTRLGEGGYGLSEGQMQRLAVARALLTGAPVLLLDEATSALDAQTERRLLANLRAQSGRTCLLITHKTAALDLCDSSFTLRDGRLVAV</sequence>
<evidence type="ECO:0000256" key="4">
    <source>
        <dbReference type="ARBA" id="ARBA00022840"/>
    </source>
</evidence>
<proteinExistence type="predicted"/>
<dbReference type="SMART" id="SM00382">
    <property type="entry name" value="AAA"/>
    <property type="match status" value="1"/>
</dbReference>
<dbReference type="InterPro" id="IPR027417">
    <property type="entry name" value="P-loop_NTPase"/>
</dbReference>
<comment type="caution">
    <text evidence="10">The sequence shown here is derived from an EMBL/GenBank/DDBJ whole genome shotgun (WGS) entry which is preliminary data.</text>
</comment>
<protein>
    <submittedName>
        <fullName evidence="10">ABC transporter ATP-binding protein</fullName>
    </submittedName>
</protein>
<reference evidence="10" key="1">
    <citation type="submission" date="2020-10" db="EMBL/GenBank/DDBJ databases">
        <authorList>
            <person name="Gilroy R."/>
        </authorList>
    </citation>
    <scope>NUCLEOTIDE SEQUENCE</scope>
    <source>
        <strain evidence="10">ChiGjej1B1-19959</strain>
    </source>
</reference>
<dbReference type="CDD" id="cd07346">
    <property type="entry name" value="ABC_6TM_exporters"/>
    <property type="match status" value="1"/>
</dbReference>
<dbReference type="SUPFAM" id="SSF52540">
    <property type="entry name" value="P-loop containing nucleoside triphosphate hydrolases"/>
    <property type="match status" value="1"/>
</dbReference>
<evidence type="ECO:0000256" key="7">
    <source>
        <dbReference type="SAM" id="Phobius"/>
    </source>
</evidence>
<feature type="domain" description="ABC transmembrane type-1" evidence="9">
    <location>
        <begin position="22"/>
        <end position="303"/>
    </location>
</feature>
<accession>A0A9D1IG67</accession>